<proteinExistence type="predicted"/>
<evidence type="ECO:0000313" key="1">
    <source>
        <dbReference type="EMBL" id="JAI03247.1"/>
    </source>
</evidence>
<name>A0A0E9XLH7_ANGAN</name>
<reference evidence="1" key="1">
    <citation type="submission" date="2014-11" db="EMBL/GenBank/DDBJ databases">
        <authorList>
            <person name="Amaro Gonzalez C."/>
        </authorList>
    </citation>
    <scope>NUCLEOTIDE SEQUENCE</scope>
</reference>
<organism evidence="1">
    <name type="scientific">Anguilla anguilla</name>
    <name type="common">European freshwater eel</name>
    <name type="synonym">Muraena anguilla</name>
    <dbReference type="NCBI Taxonomy" id="7936"/>
    <lineage>
        <taxon>Eukaryota</taxon>
        <taxon>Metazoa</taxon>
        <taxon>Chordata</taxon>
        <taxon>Craniata</taxon>
        <taxon>Vertebrata</taxon>
        <taxon>Euteleostomi</taxon>
        <taxon>Actinopterygii</taxon>
        <taxon>Neopterygii</taxon>
        <taxon>Teleostei</taxon>
        <taxon>Anguilliformes</taxon>
        <taxon>Anguillidae</taxon>
        <taxon>Anguilla</taxon>
    </lineage>
</organism>
<dbReference type="EMBL" id="GBXM01005331">
    <property type="protein sequence ID" value="JAI03247.1"/>
    <property type="molecule type" value="Transcribed_RNA"/>
</dbReference>
<accession>A0A0E9XLH7</accession>
<sequence>MDAFDGLVMDNYHFPSPGYFLP</sequence>
<dbReference type="AlphaFoldDB" id="A0A0E9XLH7"/>
<protein>
    <submittedName>
        <fullName evidence="1">Uncharacterized protein</fullName>
    </submittedName>
</protein>
<reference evidence="1" key="2">
    <citation type="journal article" date="2015" name="Fish Shellfish Immunol.">
        <title>Early steps in the European eel (Anguilla anguilla)-Vibrio vulnificus interaction in the gills: Role of the RtxA13 toxin.</title>
        <authorList>
            <person name="Callol A."/>
            <person name="Pajuelo D."/>
            <person name="Ebbesson L."/>
            <person name="Teles M."/>
            <person name="MacKenzie S."/>
            <person name="Amaro C."/>
        </authorList>
    </citation>
    <scope>NUCLEOTIDE SEQUENCE</scope>
</reference>